<dbReference type="GO" id="GO:0016020">
    <property type="term" value="C:membrane"/>
    <property type="evidence" value="ECO:0007669"/>
    <property type="project" value="TreeGrafter"/>
</dbReference>
<dbReference type="CDD" id="cd15482">
    <property type="entry name" value="Sialidase_non-viral"/>
    <property type="match status" value="1"/>
</dbReference>
<evidence type="ECO:0000259" key="4">
    <source>
        <dbReference type="Pfam" id="PF13088"/>
    </source>
</evidence>
<dbReference type="InterPro" id="IPR011040">
    <property type="entry name" value="Sialidase"/>
</dbReference>
<evidence type="ECO:0000256" key="3">
    <source>
        <dbReference type="ARBA" id="ARBA00012733"/>
    </source>
</evidence>
<evidence type="ECO:0000256" key="2">
    <source>
        <dbReference type="ARBA" id="ARBA00009348"/>
    </source>
</evidence>
<feature type="domain" description="Sialidase" evidence="4">
    <location>
        <begin position="54"/>
        <end position="374"/>
    </location>
</feature>
<dbReference type="AlphaFoldDB" id="A0A9X2P698"/>
<dbReference type="PANTHER" id="PTHR10628:SF30">
    <property type="entry name" value="EXO-ALPHA-SIALIDASE"/>
    <property type="match status" value="1"/>
</dbReference>
<sequence length="395" mass="44665">MKKTIKITQTGLFLSLLFLGIWSQGFSQENIVFEGGKEGHKIYRIPAIIDLPNGDFLAFAEGRVNGSDDFGDVNLVMKRSENGGMTWSAIQMLVDYDKLQAGNPAPVVDLHDPAYPDGVVYLFYNTGNNHEYDIRMNKGVREVWMMKSLDLGKSWQEPVNITQQVHRPNNPAFNAAYESKEDWRHYANTPGHAFQFQKGKYKGRIYVAANHSVGPPQEDFMEYRAHGFFSDDHGKTFQLSESIEIPGSNEAISAELSGDRMIMSVRNQRGDIRSRILAYSSDGGKTWDEAYFEEALPDPVCQGSILPIGEINGKTILAHSNAADPKDRNNLTLKISFNEGKTWEKSILIDRTDDPNKQAWTAYSDLVMVNDKNVGVLYEQDNYTKIIFKKVNWKD</sequence>
<dbReference type="Gene3D" id="2.120.10.10">
    <property type="match status" value="1"/>
</dbReference>
<dbReference type="InterPro" id="IPR036278">
    <property type="entry name" value="Sialidase_sf"/>
</dbReference>
<dbReference type="GO" id="GO:0009313">
    <property type="term" value="P:oligosaccharide catabolic process"/>
    <property type="evidence" value="ECO:0007669"/>
    <property type="project" value="TreeGrafter"/>
</dbReference>
<comment type="similarity">
    <text evidence="2">Belongs to the glycosyl hydrolase 33 family.</text>
</comment>
<proteinExistence type="inferred from homology"/>
<dbReference type="SUPFAM" id="SSF50939">
    <property type="entry name" value="Sialidases"/>
    <property type="match status" value="1"/>
</dbReference>
<reference evidence="5" key="1">
    <citation type="submission" date="2022-08" db="EMBL/GenBank/DDBJ databases">
        <authorList>
            <person name="Zhang D."/>
        </authorList>
    </citation>
    <scope>NUCLEOTIDE SEQUENCE</scope>
    <source>
        <strain evidence="5">XJ19-11</strain>
    </source>
</reference>
<comment type="caution">
    <text evidence="5">The sequence shown here is derived from an EMBL/GenBank/DDBJ whole genome shotgun (WGS) entry which is preliminary data.</text>
</comment>
<evidence type="ECO:0000256" key="1">
    <source>
        <dbReference type="ARBA" id="ARBA00000427"/>
    </source>
</evidence>
<gene>
    <name evidence="5" type="ORF">NU887_17365</name>
</gene>
<dbReference type="GO" id="GO:0006689">
    <property type="term" value="P:ganglioside catabolic process"/>
    <property type="evidence" value="ECO:0007669"/>
    <property type="project" value="TreeGrafter"/>
</dbReference>
<evidence type="ECO:0000313" key="5">
    <source>
        <dbReference type="EMBL" id="MCR9016808.1"/>
    </source>
</evidence>
<dbReference type="PANTHER" id="PTHR10628">
    <property type="entry name" value="SIALIDASE"/>
    <property type="match status" value="1"/>
</dbReference>
<dbReference type="Pfam" id="PF13088">
    <property type="entry name" value="BNR_2"/>
    <property type="match status" value="1"/>
</dbReference>
<dbReference type="InterPro" id="IPR026856">
    <property type="entry name" value="Sialidase_fam"/>
</dbReference>
<accession>A0A9X2P698</accession>
<organism evidence="5 6">
    <name type="scientific">Aquiflexum gelatinilyticum</name>
    <dbReference type="NCBI Taxonomy" id="2961943"/>
    <lineage>
        <taxon>Bacteria</taxon>
        <taxon>Pseudomonadati</taxon>
        <taxon>Bacteroidota</taxon>
        <taxon>Cytophagia</taxon>
        <taxon>Cytophagales</taxon>
        <taxon>Cyclobacteriaceae</taxon>
        <taxon>Aquiflexum</taxon>
    </lineage>
</organism>
<dbReference type="EMBL" id="JANSUY010000019">
    <property type="protein sequence ID" value="MCR9016808.1"/>
    <property type="molecule type" value="Genomic_DNA"/>
</dbReference>
<name>A0A9X2P698_9BACT</name>
<evidence type="ECO:0000313" key="6">
    <source>
        <dbReference type="Proteomes" id="UP001142175"/>
    </source>
</evidence>
<dbReference type="RefSeq" id="WP_258424654.1">
    <property type="nucleotide sequence ID" value="NZ_JANSUY010000019.1"/>
</dbReference>
<keyword evidence="6" id="KW-1185">Reference proteome</keyword>
<keyword evidence="5" id="KW-0378">Hydrolase</keyword>
<dbReference type="Proteomes" id="UP001142175">
    <property type="component" value="Unassembled WGS sequence"/>
</dbReference>
<dbReference type="GO" id="GO:0005737">
    <property type="term" value="C:cytoplasm"/>
    <property type="evidence" value="ECO:0007669"/>
    <property type="project" value="TreeGrafter"/>
</dbReference>
<dbReference type="EC" id="3.2.1.18" evidence="3"/>
<comment type="catalytic activity">
    <reaction evidence="1">
        <text>Hydrolysis of alpha-(2-&gt;3)-, alpha-(2-&gt;6)-, alpha-(2-&gt;8)- glycosidic linkages of terminal sialic acid residues in oligosaccharides, glycoproteins, glycolipids, colominic acid and synthetic substrates.</text>
        <dbReference type="EC" id="3.2.1.18"/>
    </reaction>
</comment>
<protein>
    <recommendedName>
        <fullName evidence="3">exo-alpha-sialidase</fullName>
        <ecNumber evidence="3">3.2.1.18</ecNumber>
    </recommendedName>
</protein>
<dbReference type="GO" id="GO:0004308">
    <property type="term" value="F:exo-alpha-sialidase activity"/>
    <property type="evidence" value="ECO:0007669"/>
    <property type="project" value="UniProtKB-EC"/>
</dbReference>